<organism evidence="2 3">
    <name type="scientific">Pseudomonas putida</name>
    <name type="common">Arthrobacter siderocapsulatus</name>
    <dbReference type="NCBI Taxonomy" id="303"/>
    <lineage>
        <taxon>Bacteria</taxon>
        <taxon>Pseudomonadati</taxon>
        <taxon>Pseudomonadota</taxon>
        <taxon>Gammaproteobacteria</taxon>
        <taxon>Pseudomonadales</taxon>
        <taxon>Pseudomonadaceae</taxon>
        <taxon>Pseudomonas</taxon>
    </lineage>
</organism>
<evidence type="ECO:0000313" key="2">
    <source>
        <dbReference type="EMBL" id="KAF0253396.1"/>
    </source>
</evidence>
<name>A0A7V8J3F6_PSEPU</name>
<dbReference type="AlphaFoldDB" id="A0A7V8J3F6"/>
<feature type="signal peptide" evidence="1">
    <location>
        <begin position="1"/>
        <end position="19"/>
    </location>
</feature>
<proteinExistence type="predicted"/>
<keyword evidence="1" id="KW-0732">Signal</keyword>
<feature type="chain" id="PRO_5030829457" evidence="1">
    <location>
        <begin position="20"/>
        <end position="49"/>
    </location>
</feature>
<reference evidence="2 3" key="1">
    <citation type="submission" date="2019-12" db="EMBL/GenBank/DDBJ databases">
        <authorList>
            <person name="Woiski C."/>
        </authorList>
    </citation>
    <scope>NUCLEOTIDE SEQUENCE [LARGE SCALE GENOMIC DNA]</scope>
    <source>
        <strain evidence="2 3">BOE100</strain>
    </source>
</reference>
<evidence type="ECO:0000313" key="3">
    <source>
        <dbReference type="Proteomes" id="UP000442695"/>
    </source>
</evidence>
<dbReference type="EMBL" id="WOWR01000026">
    <property type="protein sequence ID" value="KAF0253396.1"/>
    <property type="molecule type" value="Genomic_DNA"/>
</dbReference>
<evidence type="ECO:0000256" key="1">
    <source>
        <dbReference type="SAM" id="SignalP"/>
    </source>
</evidence>
<comment type="caution">
    <text evidence="2">The sequence shown here is derived from an EMBL/GenBank/DDBJ whole genome shotgun (WGS) entry which is preliminary data.</text>
</comment>
<accession>A0A7V8J3F6</accession>
<dbReference type="Proteomes" id="UP000442695">
    <property type="component" value="Unassembled WGS sequence"/>
</dbReference>
<gene>
    <name evidence="2" type="ORF">GN299_18350</name>
</gene>
<sequence>MKRTLLLVLSVAALVGFFAFDDARRDHAGANQSRCAVFDANDMDCPYSD</sequence>
<dbReference type="RefSeq" id="WP_156859332.1">
    <property type="nucleotide sequence ID" value="NZ_WOWR01000026.1"/>
</dbReference>
<protein>
    <submittedName>
        <fullName evidence="2">Uncharacterized protein</fullName>
    </submittedName>
</protein>